<dbReference type="Proteomes" id="UP000481858">
    <property type="component" value="Unassembled WGS sequence"/>
</dbReference>
<keyword evidence="6 12" id="KW-0479">Metal-binding</keyword>
<dbReference type="EMBL" id="WUBL01000070">
    <property type="protein sequence ID" value="KAF2967330.1"/>
    <property type="molecule type" value="Genomic_DNA"/>
</dbReference>
<feature type="binding site" description="axial binding residue" evidence="12">
    <location>
        <position position="345"/>
    </location>
    <ligand>
        <name>heme</name>
        <dbReference type="ChEBI" id="CHEBI:30413"/>
    </ligand>
    <ligandPart>
        <name>Fe</name>
        <dbReference type="ChEBI" id="CHEBI:18248"/>
    </ligandPart>
</feature>
<dbReference type="InParanoid" id="A0A7C8MNE6"/>
<evidence type="ECO:0000256" key="10">
    <source>
        <dbReference type="ARBA" id="ARBA00023033"/>
    </source>
</evidence>
<dbReference type="GO" id="GO:0004497">
    <property type="term" value="F:monooxygenase activity"/>
    <property type="evidence" value="ECO:0007669"/>
    <property type="project" value="UniProtKB-KW"/>
</dbReference>
<evidence type="ECO:0008006" key="15">
    <source>
        <dbReference type="Google" id="ProtNLM"/>
    </source>
</evidence>
<protein>
    <recommendedName>
        <fullName evidence="15">Cytochrome P450</fullName>
    </recommendedName>
</protein>
<keyword evidence="11" id="KW-0472">Membrane</keyword>
<evidence type="ECO:0000256" key="1">
    <source>
        <dbReference type="ARBA" id="ARBA00001971"/>
    </source>
</evidence>
<keyword evidence="9 12" id="KW-0408">Iron</keyword>
<dbReference type="InterPro" id="IPR001128">
    <property type="entry name" value="Cyt_P450"/>
</dbReference>
<evidence type="ECO:0000256" key="4">
    <source>
        <dbReference type="ARBA" id="ARBA00022617"/>
    </source>
</evidence>
<evidence type="ECO:0000256" key="2">
    <source>
        <dbReference type="ARBA" id="ARBA00004370"/>
    </source>
</evidence>
<dbReference type="GO" id="GO:0020037">
    <property type="term" value="F:heme binding"/>
    <property type="evidence" value="ECO:0007669"/>
    <property type="project" value="InterPro"/>
</dbReference>
<comment type="caution">
    <text evidence="13">The sequence shown here is derived from an EMBL/GenBank/DDBJ whole genome shotgun (WGS) entry which is preliminary data.</text>
</comment>
<comment type="subcellular location">
    <subcellularLocation>
        <location evidence="2">Membrane</location>
    </subcellularLocation>
</comment>
<evidence type="ECO:0000313" key="14">
    <source>
        <dbReference type="Proteomes" id="UP000481858"/>
    </source>
</evidence>
<dbReference type="CDD" id="cd11041">
    <property type="entry name" value="CYP503A1-like"/>
    <property type="match status" value="1"/>
</dbReference>
<evidence type="ECO:0000313" key="13">
    <source>
        <dbReference type="EMBL" id="KAF2967330.1"/>
    </source>
</evidence>
<accession>A0A7C8MNE6</accession>
<keyword evidence="14" id="KW-1185">Reference proteome</keyword>
<comment type="cofactor">
    <cofactor evidence="1 12">
        <name>heme</name>
        <dbReference type="ChEBI" id="CHEBI:30413"/>
    </cofactor>
</comment>
<dbReference type="SUPFAM" id="SSF48264">
    <property type="entry name" value="Cytochrome P450"/>
    <property type="match status" value="1"/>
</dbReference>
<evidence type="ECO:0000256" key="5">
    <source>
        <dbReference type="ARBA" id="ARBA00022692"/>
    </source>
</evidence>
<evidence type="ECO:0000256" key="12">
    <source>
        <dbReference type="PIRSR" id="PIRSR602403-1"/>
    </source>
</evidence>
<dbReference type="InterPro" id="IPR036396">
    <property type="entry name" value="Cyt_P450_sf"/>
</dbReference>
<evidence type="ECO:0000256" key="9">
    <source>
        <dbReference type="ARBA" id="ARBA00023004"/>
    </source>
</evidence>
<dbReference type="AlphaFoldDB" id="A0A7C8MNE6"/>
<gene>
    <name evidence="13" type="ORF">GQX73_g6256</name>
</gene>
<dbReference type="GO" id="GO:0016020">
    <property type="term" value="C:membrane"/>
    <property type="evidence" value="ECO:0007669"/>
    <property type="project" value="UniProtKB-SubCell"/>
</dbReference>
<keyword evidence="4 12" id="KW-0349">Heme</keyword>
<dbReference type="OrthoDB" id="1844152at2759"/>
<evidence type="ECO:0000256" key="7">
    <source>
        <dbReference type="ARBA" id="ARBA00022989"/>
    </source>
</evidence>
<dbReference type="GO" id="GO:0005506">
    <property type="term" value="F:iron ion binding"/>
    <property type="evidence" value="ECO:0007669"/>
    <property type="project" value="InterPro"/>
</dbReference>
<dbReference type="GO" id="GO:0016705">
    <property type="term" value="F:oxidoreductase activity, acting on paired donors, with incorporation or reduction of molecular oxygen"/>
    <property type="evidence" value="ECO:0007669"/>
    <property type="project" value="InterPro"/>
</dbReference>
<dbReference type="InterPro" id="IPR002403">
    <property type="entry name" value="Cyt_P450_E_grp-IV"/>
</dbReference>
<organism evidence="13 14">
    <name type="scientific">Xylaria multiplex</name>
    <dbReference type="NCBI Taxonomy" id="323545"/>
    <lineage>
        <taxon>Eukaryota</taxon>
        <taxon>Fungi</taxon>
        <taxon>Dikarya</taxon>
        <taxon>Ascomycota</taxon>
        <taxon>Pezizomycotina</taxon>
        <taxon>Sordariomycetes</taxon>
        <taxon>Xylariomycetidae</taxon>
        <taxon>Xylariales</taxon>
        <taxon>Xylariaceae</taxon>
        <taxon>Xylaria</taxon>
    </lineage>
</organism>
<keyword evidence="8" id="KW-0560">Oxidoreductase</keyword>
<comment type="similarity">
    <text evidence="3">Belongs to the cytochrome P450 family.</text>
</comment>
<evidence type="ECO:0000256" key="3">
    <source>
        <dbReference type="ARBA" id="ARBA00010617"/>
    </source>
</evidence>
<dbReference type="PRINTS" id="PR00465">
    <property type="entry name" value="EP450IV"/>
</dbReference>
<sequence>MHGFSWFDMRGTEGVGFERALRTLLTNYMPTTLPELGRVVRVRFEELRQQNSVAKGSHQTRMFSLMKELIAVSNAYVLFGSEVCNDREFMAAASSYMDETLGVAEILRLIPSFAVPFLGKLTSARFKSGRTMYQKLLSVVEVRCEERDMKAIGREIPNYSDCIQWIMDTAPKQTPWTPQRIVWELMAIWFGACYSLTVTSTFTVQDLGRHPEYVKYLRAELQEQYGGFERTGKGLPLLDSFIKESARQHPIESMSTRRRAMRPFQFSDGTKLEVGDWACTPVHAINHDSTHYPDPFRFNGFRFVRPEVLEKATIKVDADASQSEPSAITEVSDKWQFWGTGRMACPGRYYATMALKVIIGQIITHYDISLPDPNAKSVLTWRSTFLPRNSFPVVLTPISA</sequence>
<keyword evidence="10" id="KW-0503">Monooxygenase</keyword>
<dbReference type="PANTHER" id="PTHR46206">
    <property type="entry name" value="CYTOCHROME P450"/>
    <property type="match status" value="1"/>
</dbReference>
<evidence type="ECO:0000256" key="11">
    <source>
        <dbReference type="ARBA" id="ARBA00023136"/>
    </source>
</evidence>
<proteinExistence type="inferred from homology"/>
<keyword evidence="7" id="KW-1133">Transmembrane helix</keyword>
<dbReference type="PANTHER" id="PTHR46206:SF5">
    <property type="entry name" value="P450, PUTATIVE (EUROFUNG)-RELATED"/>
    <property type="match status" value="1"/>
</dbReference>
<keyword evidence="5" id="KW-0812">Transmembrane</keyword>
<dbReference type="Pfam" id="PF00067">
    <property type="entry name" value="p450"/>
    <property type="match status" value="1"/>
</dbReference>
<name>A0A7C8MNE6_9PEZI</name>
<dbReference type="Gene3D" id="1.10.630.10">
    <property type="entry name" value="Cytochrome P450"/>
    <property type="match status" value="1"/>
</dbReference>
<evidence type="ECO:0000256" key="6">
    <source>
        <dbReference type="ARBA" id="ARBA00022723"/>
    </source>
</evidence>
<reference evidence="13 14" key="1">
    <citation type="submission" date="2019-12" db="EMBL/GenBank/DDBJ databases">
        <title>Draft genome sequence of the ascomycete Xylaria multiplex DSM 110363.</title>
        <authorList>
            <person name="Buettner E."/>
            <person name="Kellner H."/>
        </authorList>
    </citation>
    <scope>NUCLEOTIDE SEQUENCE [LARGE SCALE GENOMIC DNA]</scope>
    <source>
        <strain evidence="13 14">DSM 110363</strain>
    </source>
</reference>
<evidence type="ECO:0000256" key="8">
    <source>
        <dbReference type="ARBA" id="ARBA00023002"/>
    </source>
</evidence>